<dbReference type="GO" id="GO:0016279">
    <property type="term" value="F:protein-lysine N-methyltransferase activity"/>
    <property type="evidence" value="ECO:0007669"/>
    <property type="project" value="InterPro"/>
</dbReference>
<dbReference type="AlphaFoldDB" id="A0A0G4GPY0"/>
<gene>
    <name evidence="6" type="ORF">Vbra_10205</name>
</gene>
<organism evidence="6 7">
    <name type="scientific">Vitrella brassicaformis (strain CCMP3155)</name>
    <dbReference type="NCBI Taxonomy" id="1169540"/>
    <lineage>
        <taxon>Eukaryota</taxon>
        <taxon>Sar</taxon>
        <taxon>Alveolata</taxon>
        <taxon>Colpodellida</taxon>
        <taxon>Vitrellaceae</taxon>
        <taxon>Vitrella</taxon>
    </lineage>
</organism>
<dbReference type="InterPro" id="IPR029063">
    <property type="entry name" value="SAM-dependent_MTases_sf"/>
</dbReference>
<dbReference type="GO" id="GO:0005739">
    <property type="term" value="C:mitochondrion"/>
    <property type="evidence" value="ECO:0007669"/>
    <property type="project" value="TreeGrafter"/>
</dbReference>
<dbReference type="VEuPathDB" id="CryptoDB:Vbra_10205"/>
<dbReference type="GO" id="GO:0032259">
    <property type="term" value="P:methylation"/>
    <property type="evidence" value="ECO:0007669"/>
    <property type="project" value="UniProtKB-KW"/>
</dbReference>
<dbReference type="STRING" id="1169540.A0A0G4GPY0"/>
<dbReference type="InterPro" id="IPR026170">
    <property type="entry name" value="FAM173A/B"/>
</dbReference>
<name>A0A0G4GPY0_VITBC</name>
<dbReference type="InParanoid" id="A0A0G4GPY0"/>
<keyword evidence="2" id="KW-0489">Methyltransferase</keyword>
<reference evidence="6 7" key="1">
    <citation type="submission" date="2014-11" db="EMBL/GenBank/DDBJ databases">
        <authorList>
            <person name="Zhu J."/>
            <person name="Qi W."/>
            <person name="Song R."/>
        </authorList>
    </citation>
    <scope>NUCLEOTIDE SEQUENCE [LARGE SCALE GENOMIC DNA]</scope>
</reference>
<dbReference type="CDD" id="cd02440">
    <property type="entry name" value="AdoMet_MTases"/>
    <property type="match status" value="1"/>
</dbReference>
<comment type="similarity">
    <text evidence="1">Belongs to the ANT/ATPSC lysine N-methyltransferase family.</text>
</comment>
<sequence>MCDSLLQVGTVRVVCVVSLAVPPPNCHRDEPKSEAGAIHHPESRAFVKGRAAVQVVMAVDGPPLPFSDEESCAYGSLSAIAPNVSTPITVFRRIAEMAGLTPDDRLVDLGCGDGDLLVYAAEHYGVHGQGWDILPEALARAREKAAERGVAERVKFLQRDFLQERSWVEWATVVYVYLTPRCLSHPFLREALTEFLRGGGGRRVVAYHYFPQLDVGCECAVDEQLKICVWRAKESEGGLCRQ</sequence>
<dbReference type="Proteomes" id="UP000041254">
    <property type="component" value="Unassembled WGS sequence"/>
</dbReference>
<accession>A0A0G4GPY0</accession>
<dbReference type="InterPro" id="IPR025714">
    <property type="entry name" value="Methyltranfer_dom"/>
</dbReference>
<evidence type="ECO:0000256" key="1">
    <source>
        <dbReference type="ARBA" id="ARBA00010633"/>
    </source>
</evidence>
<evidence type="ECO:0000256" key="2">
    <source>
        <dbReference type="ARBA" id="ARBA00022603"/>
    </source>
</evidence>
<feature type="domain" description="Methyltransferase" evidence="5">
    <location>
        <begin position="102"/>
        <end position="163"/>
    </location>
</feature>
<proteinExistence type="inferred from homology"/>
<dbReference type="SUPFAM" id="SSF53335">
    <property type="entry name" value="S-adenosyl-L-methionine-dependent methyltransferases"/>
    <property type="match status" value="1"/>
</dbReference>
<evidence type="ECO:0000256" key="3">
    <source>
        <dbReference type="ARBA" id="ARBA00022679"/>
    </source>
</evidence>
<evidence type="ECO:0000256" key="4">
    <source>
        <dbReference type="ARBA" id="ARBA00022691"/>
    </source>
</evidence>
<evidence type="ECO:0000259" key="5">
    <source>
        <dbReference type="Pfam" id="PF13847"/>
    </source>
</evidence>
<dbReference type="EMBL" id="CDMY01000752">
    <property type="protein sequence ID" value="CEM32424.1"/>
    <property type="molecule type" value="Genomic_DNA"/>
</dbReference>
<dbReference type="PANTHER" id="PTHR13610">
    <property type="entry name" value="METHYLTRANSFERASE DOMAIN-CONTAINING PROTEIN"/>
    <property type="match status" value="1"/>
</dbReference>
<keyword evidence="7" id="KW-1185">Reference proteome</keyword>
<evidence type="ECO:0000313" key="6">
    <source>
        <dbReference type="EMBL" id="CEM32424.1"/>
    </source>
</evidence>
<dbReference type="Pfam" id="PF13847">
    <property type="entry name" value="Methyltransf_31"/>
    <property type="match status" value="1"/>
</dbReference>
<dbReference type="PANTHER" id="PTHR13610:SF11">
    <property type="entry name" value="METHYLTRANSFERASE DOMAIN-CONTAINING PROTEIN"/>
    <property type="match status" value="1"/>
</dbReference>
<evidence type="ECO:0000313" key="7">
    <source>
        <dbReference type="Proteomes" id="UP000041254"/>
    </source>
</evidence>
<dbReference type="GO" id="GO:1905706">
    <property type="term" value="P:regulation of mitochondrial ATP synthesis coupled proton transport"/>
    <property type="evidence" value="ECO:0007669"/>
    <property type="project" value="TreeGrafter"/>
</dbReference>
<keyword evidence="4" id="KW-0949">S-adenosyl-L-methionine</keyword>
<protein>
    <recommendedName>
        <fullName evidence="5">Methyltransferase domain-containing protein</fullName>
    </recommendedName>
</protein>
<keyword evidence="3" id="KW-0808">Transferase</keyword>
<dbReference type="Gene3D" id="3.40.50.150">
    <property type="entry name" value="Vaccinia Virus protein VP39"/>
    <property type="match status" value="1"/>
</dbReference>